<keyword evidence="1" id="KW-0449">Lipoprotein</keyword>
<proteinExistence type="predicted"/>
<organism evidence="1">
    <name type="scientific">Streptomyces pristinaespiralis</name>
    <dbReference type="NCBI Taxonomy" id="38300"/>
    <lineage>
        <taxon>Bacteria</taxon>
        <taxon>Bacillati</taxon>
        <taxon>Actinomycetota</taxon>
        <taxon>Actinomycetes</taxon>
        <taxon>Kitasatosporales</taxon>
        <taxon>Streptomycetaceae</taxon>
        <taxon>Streptomyces</taxon>
    </lineage>
</organism>
<evidence type="ECO:0000313" key="1">
    <source>
        <dbReference type="EMBL" id="ALC24017.1"/>
    </source>
</evidence>
<dbReference type="PATRIC" id="fig|38300.4.peg.5985"/>
<sequence length="148" mass="16800">MLEEHIFLVVLLRRVRRSPAEEVLLVRTKWRNASALAAATVLVWGTTCTALHFRQETQDPRPAPPPSYQARCSTVVAGSRVTAYCHNPYPAADRVRLHVECDRWWDVDADTSPVLLRPAEYGELTGRCWKEIRSVWISHQPPRADAGT</sequence>
<dbReference type="AlphaFoldDB" id="A0A0M4DNN2"/>
<dbReference type="GeneID" id="97233244"/>
<dbReference type="RefSeq" id="WP_234020437.1">
    <property type="nucleotide sequence ID" value="NZ_CP011340.1"/>
</dbReference>
<dbReference type="KEGG" id="spri:SPRI_5711"/>
<dbReference type="Proteomes" id="UP000060513">
    <property type="component" value="Chromosome"/>
</dbReference>
<evidence type="ECO:0000313" key="2">
    <source>
        <dbReference type="Proteomes" id="UP000060513"/>
    </source>
</evidence>
<dbReference type="STRING" id="38300.SPRI_5711"/>
<gene>
    <name evidence="1" type="ORF">SPRI_5711</name>
</gene>
<reference evidence="1 2" key="1">
    <citation type="submission" date="2015-08" db="EMBL/GenBank/DDBJ databases">
        <title>Genome sequence of the pristinamycin over-producing bacterium Streptomyces pristinaespiralis HCCB10218.</title>
        <authorList>
            <person name="Tian J."/>
            <person name="Yang J."/>
            <person name="Li L."/>
            <person name="Ruan L."/>
            <person name="Wei W."/>
            <person name="Zheng G."/>
            <person name="Wei Z."/>
            <person name="Yang S."/>
            <person name="Ge M."/>
            <person name="Jiang W."/>
            <person name="Lu Y."/>
        </authorList>
    </citation>
    <scope>NUCLEOTIDE SEQUENCE [LARGE SCALE GENOMIC DNA]</scope>
    <source>
        <strain evidence="1 2">HCCB 10218</strain>
    </source>
</reference>
<protein>
    <submittedName>
        <fullName evidence="1">Putative lipoprotein</fullName>
    </submittedName>
</protein>
<name>A0A0M4DNN2_STRPR</name>
<dbReference type="EMBL" id="CP011340">
    <property type="protein sequence ID" value="ALC24017.1"/>
    <property type="molecule type" value="Genomic_DNA"/>
</dbReference>
<accession>A0A0M4DNN2</accession>